<dbReference type="AlphaFoldDB" id="A0A6D2HZ89"/>
<proteinExistence type="predicted"/>
<evidence type="ECO:0000313" key="1">
    <source>
        <dbReference type="EMBL" id="CAA7022446.1"/>
    </source>
</evidence>
<keyword evidence="2" id="KW-1185">Reference proteome</keyword>
<sequence>MPFRVKGRRFVTVRFSILLLLLLLLLFPTFLSVTSITTCFLFSVSSDSTSIFLCCYVARFRGAQLK</sequence>
<organism evidence="1 2">
    <name type="scientific">Microthlaspi erraticum</name>
    <dbReference type="NCBI Taxonomy" id="1685480"/>
    <lineage>
        <taxon>Eukaryota</taxon>
        <taxon>Viridiplantae</taxon>
        <taxon>Streptophyta</taxon>
        <taxon>Embryophyta</taxon>
        <taxon>Tracheophyta</taxon>
        <taxon>Spermatophyta</taxon>
        <taxon>Magnoliopsida</taxon>
        <taxon>eudicotyledons</taxon>
        <taxon>Gunneridae</taxon>
        <taxon>Pentapetalae</taxon>
        <taxon>rosids</taxon>
        <taxon>malvids</taxon>
        <taxon>Brassicales</taxon>
        <taxon>Brassicaceae</taxon>
        <taxon>Coluteocarpeae</taxon>
        <taxon>Microthlaspi</taxon>
    </lineage>
</organism>
<dbReference type="EMBL" id="CACVBM020000688">
    <property type="protein sequence ID" value="CAA7022446.1"/>
    <property type="molecule type" value="Genomic_DNA"/>
</dbReference>
<name>A0A6D2HZ89_9BRAS</name>
<protein>
    <submittedName>
        <fullName evidence="1">Uncharacterized protein</fullName>
    </submittedName>
</protein>
<accession>A0A6D2HZ89</accession>
<evidence type="ECO:0000313" key="2">
    <source>
        <dbReference type="Proteomes" id="UP000467841"/>
    </source>
</evidence>
<comment type="caution">
    <text evidence="1">The sequence shown here is derived from an EMBL/GenBank/DDBJ whole genome shotgun (WGS) entry which is preliminary data.</text>
</comment>
<gene>
    <name evidence="1" type="ORF">MERR_LOCUS9681</name>
</gene>
<dbReference type="Proteomes" id="UP000467841">
    <property type="component" value="Unassembled WGS sequence"/>
</dbReference>
<reference evidence="1" key="1">
    <citation type="submission" date="2020-01" db="EMBL/GenBank/DDBJ databases">
        <authorList>
            <person name="Mishra B."/>
        </authorList>
    </citation>
    <scope>NUCLEOTIDE SEQUENCE [LARGE SCALE GENOMIC DNA]</scope>
</reference>